<dbReference type="Proteomes" id="UP000308444">
    <property type="component" value="Unassembled WGS sequence"/>
</dbReference>
<protein>
    <recommendedName>
        <fullName evidence="3">SEC-C motif-containing protein</fullName>
    </recommendedName>
</protein>
<name>A0A9X9A1S8_BACCE</name>
<sequence length="81" mass="9610">MKEIMGDKIIDPINTIEAICKTLPTFHFNEEYEQFVLDDESMCPCGKGRKFYDCCLSKYNSVREYYRNIEKLIEGDKKIEQ</sequence>
<organism evidence="1 2">
    <name type="scientific">Bacillus cereus</name>
    <dbReference type="NCBI Taxonomy" id="1396"/>
    <lineage>
        <taxon>Bacteria</taxon>
        <taxon>Bacillati</taxon>
        <taxon>Bacillota</taxon>
        <taxon>Bacilli</taxon>
        <taxon>Bacillales</taxon>
        <taxon>Bacillaceae</taxon>
        <taxon>Bacillus</taxon>
        <taxon>Bacillus cereus group</taxon>
    </lineage>
</organism>
<dbReference type="EMBL" id="SZOH01003792">
    <property type="protein sequence ID" value="TKI89153.1"/>
    <property type="molecule type" value="Genomic_DNA"/>
</dbReference>
<gene>
    <name evidence="1" type="ORF">FC695_36465</name>
</gene>
<evidence type="ECO:0000313" key="2">
    <source>
        <dbReference type="Proteomes" id="UP000308444"/>
    </source>
</evidence>
<accession>A0A9X9A1S8</accession>
<feature type="non-terminal residue" evidence="1">
    <location>
        <position position="81"/>
    </location>
</feature>
<evidence type="ECO:0000313" key="1">
    <source>
        <dbReference type="EMBL" id="TKI89153.1"/>
    </source>
</evidence>
<evidence type="ECO:0008006" key="3">
    <source>
        <dbReference type="Google" id="ProtNLM"/>
    </source>
</evidence>
<reference evidence="1 2" key="1">
    <citation type="journal article" date="2019" name="Environ. Microbiol.">
        <title>An active ?-lactamase is a part of an orchestrated cell wall stress resistance network of Bacillus subtilis and related rhizosphere species.</title>
        <authorList>
            <person name="Bucher T."/>
            <person name="Keren-Paz A."/>
            <person name="Hausser J."/>
            <person name="Olender T."/>
            <person name="Cytryn E."/>
            <person name="Kolodkin-Gal I."/>
        </authorList>
    </citation>
    <scope>NUCLEOTIDE SEQUENCE [LARGE SCALE GENOMIC DNA]</scope>
    <source>
        <strain evidence="1 2">I32</strain>
    </source>
</reference>
<dbReference type="AlphaFoldDB" id="A0A9X9A1S8"/>
<comment type="caution">
    <text evidence="1">The sequence shown here is derived from an EMBL/GenBank/DDBJ whole genome shotgun (WGS) entry which is preliminary data.</text>
</comment>
<proteinExistence type="predicted"/>